<dbReference type="GO" id="GO:0003690">
    <property type="term" value="F:double-stranded DNA binding"/>
    <property type="evidence" value="ECO:0007669"/>
    <property type="project" value="TreeGrafter"/>
</dbReference>
<dbReference type="EMBL" id="KN824281">
    <property type="protein sequence ID" value="KIM31613.1"/>
    <property type="molecule type" value="Genomic_DNA"/>
</dbReference>
<dbReference type="GO" id="GO:0120231">
    <property type="term" value="C:DNA recombinase auxiliary factor complex"/>
    <property type="evidence" value="ECO:0007669"/>
    <property type="project" value="TreeGrafter"/>
</dbReference>
<evidence type="ECO:0000313" key="7">
    <source>
        <dbReference type="EMBL" id="KIM31613.1"/>
    </source>
</evidence>
<feature type="compositionally biased region" description="Polar residues" evidence="6">
    <location>
        <begin position="1"/>
        <end position="11"/>
    </location>
</feature>
<evidence type="ECO:0000256" key="1">
    <source>
        <dbReference type="ARBA" id="ARBA00004123"/>
    </source>
</evidence>
<evidence type="ECO:0000313" key="8">
    <source>
        <dbReference type="Proteomes" id="UP000054097"/>
    </source>
</evidence>
<evidence type="ECO:0000256" key="4">
    <source>
        <dbReference type="ARBA" id="ARBA00023254"/>
    </source>
</evidence>
<dbReference type="PANTHER" id="PTHR15938">
    <property type="entry name" value="TBP-1 INTERACTING PROTEIN"/>
    <property type="match status" value="1"/>
</dbReference>
<dbReference type="GO" id="GO:0000794">
    <property type="term" value="C:condensed nuclear chromosome"/>
    <property type="evidence" value="ECO:0007669"/>
    <property type="project" value="TreeGrafter"/>
</dbReference>
<organism evidence="7 8">
    <name type="scientific">Serendipita vermifera MAFF 305830</name>
    <dbReference type="NCBI Taxonomy" id="933852"/>
    <lineage>
        <taxon>Eukaryota</taxon>
        <taxon>Fungi</taxon>
        <taxon>Dikarya</taxon>
        <taxon>Basidiomycota</taxon>
        <taxon>Agaricomycotina</taxon>
        <taxon>Agaricomycetes</taxon>
        <taxon>Sebacinales</taxon>
        <taxon>Serendipitaceae</taxon>
        <taxon>Serendipita</taxon>
    </lineage>
</organism>
<comment type="subcellular location">
    <subcellularLocation>
        <location evidence="1">Nucleus</location>
    </subcellularLocation>
</comment>
<dbReference type="HOGENOM" id="CLU_1090565_0_0_1"/>
<name>A0A0C2X012_SERVB</name>
<protein>
    <recommendedName>
        <fullName evidence="9">Homologous-pairing protein 2 winged helix domain-containing protein</fullName>
    </recommendedName>
</protein>
<dbReference type="GO" id="GO:0010774">
    <property type="term" value="P:meiotic strand invasion involved in reciprocal meiotic recombination"/>
    <property type="evidence" value="ECO:0007669"/>
    <property type="project" value="TreeGrafter"/>
</dbReference>
<reference evidence="7 8" key="1">
    <citation type="submission" date="2014-04" db="EMBL/GenBank/DDBJ databases">
        <authorList>
            <consortium name="DOE Joint Genome Institute"/>
            <person name="Kuo A."/>
            <person name="Zuccaro A."/>
            <person name="Kohler A."/>
            <person name="Nagy L.G."/>
            <person name="Floudas D."/>
            <person name="Copeland A."/>
            <person name="Barry K.W."/>
            <person name="Cichocki N."/>
            <person name="Veneault-Fourrey C."/>
            <person name="LaButti K."/>
            <person name="Lindquist E.A."/>
            <person name="Lipzen A."/>
            <person name="Lundell T."/>
            <person name="Morin E."/>
            <person name="Murat C."/>
            <person name="Sun H."/>
            <person name="Tunlid A."/>
            <person name="Henrissat B."/>
            <person name="Grigoriev I.V."/>
            <person name="Hibbett D.S."/>
            <person name="Martin F."/>
            <person name="Nordberg H.P."/>
            <person name="Cantor M.N."/>
            <person name="Hua S.X."/>
        </authorList>
    </citation>
    <scope>NUCLEOTIDE SEQUENCE [LARGE SCALE GENOMIC DNA]</scope>
    <source>
        <strain evidence="7 8">MAFF 305830</strain>
    </source>
</reference>
<dbReference type="Proteomes" id="UP000054097">
    <property type="component" value="Unassembled WGS sequence"/>
</dbReference>
<dbReference type="InterPro" id="IPR036388">
    <property type="entry name" value="WH-like_DNA-bd_sf"/>
</dbReference>
<reference evidence="8" key="2">
    <citation type="submission" date="2015-01" db="EMBL/GenBank/DDBJ databases">
        <title>Evolutionary Origins and Diversification of the Mycorrhizal Mutualists.</title>
        <authorList>
            <consortium name="DOE Joint Genome Institute"/>
            <consortium name="Mycorrhizal Genomics Consortium"/>
            <person name="Kohler A."/>
            <person name="Kuo A."/>
            <person name="Nagy L.G."/>
            <person name="Floudas D."/>
            <person name="Copeland A."/>
            <person name="Barry K.W."/>
            <person name="Cichocki N."/>
            <person name="Veneault-Fourrey C."/>
            <person name="LaButti K."/>
            <person name="Lindquist E.A."/>
            <person name="Lipzen A."/>
            <person name="Lundell T."/>
            <person name="Morin E."/>
            <person name="Murat C."/>
            <person name="Riley R."/>
            <person name="Ohm R."/>
            <person name="Sun H."/>
            <person name="Tunlid A."/>
            <person name="Henrissat B."/>
            <person name="Grigoriev I.V."/>
            <person name="Hibbett D.S."/>
            <person name="Martin F."/>
        </authorList>
    </citation>
    <scope>NUCLEOTIDE SEQUENCE [LARGE SCALE GENOMIC DNA]</scope>
    <source>
        <strain evidence="8">MAFF 305830</strain>
    </source>
</reference>
<dbReference type="AlphaFoldDB" id="A0A0C2X012"/>
<dbReference type="GO" id="GO:0007129">
    <property type="term" value="P:homologous chromosome pairing at meiosis"/>
    <property type="evidence" value="ECO:0007669"/>
    <property type="project" value="TreeGrafter"/>
</dbReference>
<evidence type="ECO:0008006" key="9">
    <source>
        <dbReference type="Google" id="ProtNLM"/>
    </source>
</evidence>
<gene>
    <name evidence="7" type="ORF">M408DRAFT_327104</name>
</gene>
<proteinExistence type="predicted"/>
<evidence type="ECO:0000256" key="3">
    <source>
        <dbReference type="ARBA" id="ARBA00023242"/>
    </source>
</evidence>
<evidence type="ECO:0000256" key="5">
    <source>
        <dbReference type="SAM" id="Coils"/>
    </source>
</evidence>
<keyword evidence="2" id="KW-0233">DNA recombination</keyword>
<keyword evidence="3" id="KW-0539">Nucleus</keyword>
<keyword evidence="4" id="KW-0469">Meiosis</keyword>
<keyword evidence="5" id="KW-0175">Coiled coil</keyword>
<dbReference type="GO" id="GO:0000709">
    <property type="term" value="P:meiotic joint molecule formation"/>
    <property type="evidence" value="ECO:0007669"/>
    <property type="project" value="TreeGrafter"/>
</dbReference>
<evidence type="ECO:0000256" key="2">
    <source>
        <dbReference type="ARBA" id="ARBA00023172"/>
    </source>
</evidence>
<feature type="region of interest" description="Disordered" evidence="6">
    <location>
        <begin position="1"/>
        <end position="20"/>
    </location>
</feature>
<dbReference type="PANTHER" id="PTHR15938:SF0">
    <property type="entry name" value="HOMOLOGOUS-PAIRING PROTEIN 2 HOMOLOG"/>
    <property type="match status" value="1"/>
</dbReference>
<evidence type="ECO:0000256" key="6">
    <source>
        <dbReference type="SAM" id="MobiDB-lite"/>
    </source>
</evidence>
<dbReference type="Gene3D" id="1.10.10.10">
    <property type="entry name" value="Winged helix-like DNA-binding domain superfamily/Winged helix DNA-binding domain"/>
    <property type="match status" value="1"/>
</dbReference>
<dbReference type="GO" id="GO:0120230">
    <property type="term" value="F:recombinase activator activity"/>
    <property type="evidence" value="ECO:0007669"/>
    <property type="project" value="TreeGrafter"/>
</dbReference>
<feature type="coiled-coil region" evidence="5">
    <location>
        <begin position="103"/>
        <end position="167"/>
    </location>
</feature>
<keyword evidence="8" id="KW-1185">Reference proteome</keyword>
<sequence>MSTQRQTLTPQTEHDGEQELTADKISDVLDALRKIKRPCTLEGDIWPEIQTSMTEEQGLEVLELLVSDGKVIRKTVGTRTVFWITPKPSTVSADDLAESWARTQKLKKRVHEAKARVQSLEDELARVSALPTTADYKRMIAEQAAMNEDLERKCQEIKEEINARSVMASTALPASDLSDRELVERYVRNKRKFMRIWGAITLSWDRSEIDALKTRLGIKFDTDLNDHEFARLKAAVEEIWPEVLRGHNGLFERGM</sequence>
<accession>A0A0C2X012</accession>